<reference evidence="1 2" key="1">
    <citation type="submission" date="2021-06" db="EMBL/GenBank/DDBJ databases">
        <authorList>
            <person name="Palmer J.M."/>
        </authorList>
    </citation>
    <scope>NUCLEOTIDE SEQUENCE [LARGE SCALE GENOMIC DNA]</scope>
    <source>
        <strain evidence="1 2">AS_MEX2019</strain>
        <tissue evidence="1">Muscle</tissue>
    </source>
</reference>
<comment type="caution">
    <text evidence="1">The sequence shown here is derived from an EMBL/GenBank/DDBJ whole genome shotgun (WGS) entry which is preliminary data.</text>
</comment>
<proteinExistence type="predicted"/>
<keyword evidence="2" id="KW-1185">Reference proteome</keyword>
<accession>A0ABV0Y3D0</accession>
<name>A0ABV0Y3D0_9TELE</name>
<evidence type="ECO:0000313" key="2">
    <source>
        <dbReference type="Proteomes" id="UP001469553"/>
    </source>
</evidence>
<gene>
    <name evidence="1" type="ORF">AMECASPLE_020785</name>
</gene>
<sequence length="110" mass="12651">MANGVRKQGSGGGLWKEIPQRGFIFQEGFQLEWTRWRLEIVFVIKQSVWRVGRQMTAGDGGAVVDGYGLISATGSRAFQQRSSVEERSHTHKLTHKYHDTYEIKKIYICY</sequence>
<evidence type="ECO:0000313" key="1">
    <source>
        <dbReference type="EMBL" id="MEQ2288247.1"/>
    </source>
</evidence>
<dbReference type="EMBL" id="JAHRIP010020563">
    <property type="protein sequence ID" value="MEQ2288247.1"/>
    <property type="molecule type" value="Genomic_DNA"/>
</dbReference>
<organism evidence="1 2">
    <name type="scientific">Ameca splendens</name>
    <dbReference type="NCBI Taxonomy" id="208324"/>
    <lineage>
        <taxon>Eukaryota</taxon>
        <taxon>Metazoa</taxon>
        <taxon>Chordata</taxon>
        <taxon>Craniata</taxon>
        <taxon>Vertebrata</taxon>
        <taxon>Euteleostomi</taxon>
        <taxon>Actinopterygii</taxon>
        <taxon>Neopterygii</taxon>
        <taxon>Teleostei</taxon>
        <taxon>Neoteleostei</taxon>
        <taxon>Acanthomorphata</taxon>
        <taxon>Ovalentaria</taxon>
        <taxon>Atherinomorphae</taxon>
        <taxon>Cyprinodontiformes</taxon>
        <taxon>Goodeidae</taxon>
        <taxon>Ameca</taxon>
    </lineage>
</organism>
<dbReference type="Proteomes" id="UP001469553">
    <property type="component" value="Unassembled WGS sequence"/>
</dbReference>
<protein>
    <submittedName>
        <fullName evidence="1">Uncharacterized protein</fullName>
    </submittedName>
</protein>